<dbReference type="RefSeq" id="WP_162049407.1">
    <property type="nucleotide sequence ID" value="NZ_AP019011.1"/>
</dbReference>
<gene>
    <name evidence="1" type="ORF">ICHIAU1_22150</name>
</gene>
<organism evidence="1 2">
    <name type="scientific">Fluviibacter phosphoraccumulans</name>
    <dbReference type="NCBI Taxonomy" id="1751046"/>
    <lineage>
        <taxon>Bacteria</taxon>
        <taxon>Pseudomonadati</taxon>
        <taxon>Pseudomonadota</taxon>
        <taxon>Betaproteobacteria</taxon>
        <taxon>Rhodocyclales</taxon>
        <taxon>Fluviibacteraceae</taxon>
        <taxon>Fluviibacter</taxon>
    </lineage>
</organism>
<name>A0A679HW48_9RHOO</name>
<evidence type="ECO:0000313" key="1">
    <source>
        <dbReference type="EMBL" id="BBU69932.1"/>
    </source>
</evidence>
<sequence>MTKKINLARALVALSFGLSATAFAGALETNLSGWFLKGERSEIAVTGLGNSGFNFRLSSGNITPGEGCMNGPEDCLTLWGWATRTENADEFLYANQNGQCVFYIRNEPKAVVIHGLKGTCGTTEQNRNALKSVDGVYTPRQ</sequence>
<dbReference type="EMBL" id="AP022345">
    <property type="protein sequence ID" value="BBU69932.1"/>
    <property type="molecule type" value="Genomic_DNA"/>
</dbReference>
<protein>
    <submittedName>
        <fullName evidence="1">Uncharacterized protein</fullName>
    </submittedName>
</protein>
<proteinExistence type="predicted"/>
<keyword evidence="2" id="KW-1185">Reference proteome</keyword>
<accession>A0A679HW48</accession>
<evidence type="ECO:0000313" key="2">
    <source>
        <dbReference type="Proteomes" id="UP000463961"/>
    </source>
</evidence>
<dbReference type="Proteomes" id="UP000463961">
    <property type="component" value="Chromosome"/>
</dbReference>
<dbReference type="AlphaFoldDB" id="A0A679HW48"/>
<reference evidence="2" key="1">
    <citation type="submission" date="2020-01" db="EMBL/GenBank/DDBJ databases">
        <title>Phosphoaccumulans saitamaens gen. nov., sp. nov., a polyphosphate accumulating bacterium isolated from surface river water.</title>
        <authorList>
            <person name="Watanabe K."/>
            <person name="Suda W."/>
        </authorList>
    </citation>
    <scope>NUCLEOTIDE SEQUENCE [LARGE SCALE GENOMIC DNA]</scope>
    <source>
        <strain evidence="2">ICHIAU1</strain>
    </source>
</reference>